<feature type="transmembrane region" description="Helical" evidence="1">
    <location>
        <begin position="75"/>
        <end position="95"/>
    </location>
</feature>
<evidence type="ECO:0000256" key="1">
    <source>
        <dbReference type="SAM" id="Phobius"/>
    </source>
</evidence>
<proteinExistence type="predicted"/>
<feature type="transmembrane region" description="Helical" evidence="1">
    <location>
        <begin position="12"/>
        <end position="33"/>
    </location>
</feature>
<organism evidence="2 3">
    <name type="scientific">Candidatus Fischerbacteria bacterium RBG_13_37_8</name>
    <dbReference type="NCBI Taxonomy" id="1817863"/>
    <lineage>
        <taxon>Bacteria</taxon>
        <taxon>Candidatus Fischeribacteriota</taxon>
    </lineage>
</organism>
<keyword evidence="1" id="KW-0472">Membrane</keyword>
<dbReference type="Proteomes" id="UP000178943">
    <property type="component" value="Unassembled WGS sequence"/>
</dbReference>
<keyword evidence="1" id="KW-1133">Transmembrane helix</keyword>
<reference evidence="2 3" key="1">
    <citation type="journal article" date="2016" name="Nat. Commun.">
        <title>Thousands of microbial genomes shed light on interconnected biogeochemical processes in an aquifer system.</title>
        <authorList>
            <person name="Anantharaman K."/>
            <person name="Brown C.T."/>
            <person name="Hug L.A."/>
            <person name="Sharon I."/>
            <person name="Castelle C.J."/>
            <person name="Probst A.J."/>
            <person name="Thomas B.C."/>
            <person name="Singh A."/>
            <person name="Wilkins M.J."/>
            <person name="Karaoz U."/>
            <person name="Brodie E.L."/>
            <person name="Williams K.H."/>
            <person name="Hubbard S.S."/>
            <person name="Banfield J.F."/>
        </authorList>
    </citation>
    <scope>NUCLEOTIDE SEQUENCE [LARGE SCALE GENOMIC DNA]</scope>
</reference>
<protein>
    <submittedName>
        <fullName evidence="2">Uncharacterized protein</fullName>
    </submittedName>
</protein>
<gene>
    <name evidence="2" type="ORF">A2Y62_20475</name>
</gene>
<keyword evidence="1" id="KW-0812">Transmembrane</keyword>
<dbReference type="EMBL" id="MFGW01000033">
    <property type="protein sequence ID" value="OGF68018.1"/>
    <property type="molecule type" value="Genomic_DNA"/>
</dbReference>
<evidence type="ECO:0000313" key="3">
    <source>
        <dbReference type="Proteomes" id="UP000178943"/>
    </source>
</evidence>
<dbReference type="AlphaFoldDB" id="A0A1F5VX91"/>
<accession>A0A1F5VX91</accession>
<name>A0A1F5VX91_9BACT</name>
<sequence length="108" mass="11717">MSAISEKKHSIVAFFVLAYLITWAFWIPFVVFAPSATAIGSNSELRSSPLMLLQVFGNFGPTFAAFVQPVKGGTWVPYVVNILSACVVAVLVVTLNRTRMCSRQSASS</sequence>
<evidence type="ECO:0000313" key="2">
    <source>
        <dbReference type="EMBL" id="OGF68018.1"/>
    </source>
</evidence>
<comment type="caution">
    <text evidence="2">The sequence shown here is derived from an EMBL/GenBank/DDBJ whole genome shotgun (WGS) entry which is preliminary data.</text>
</comment>
<dbReference type="STRING" id="1817863.A2Y62_20475"/>